<dbReference type="EMBL" id="SCWD01000001">
    <property type="protein sequence ID" value="TDM03721.1"/>
    <property type="molecule type" value="Genomic_DNA"/>
</dbReference>
<organism evidence="2 3">
    <name type="scientific">Macrococcus carouselicus</name>
    <dbReference type="NCBI Taxonomy" id="69969"/>
    <lineage>
        <taxon>Bacteria</taxon>
        <taxon>Bacillati</taxon>
        <taxon>Bacillota</taxon>
        <taxon>Bacilli</taxon>
        <taxon>Bacillales</taxon>
        <taxon>Staphylococcaceae</taxon>
        <taxon>Macrococcus</taxon>
    </lineage>
</organism>
<keyword evidence="3" id="KW-1185">Reference proteome</keyword>
<gene>
    <name evidence="2" type="ORF">ERX40_00725</name>
</gene>
<dbReference type="Gene3D" id="3.40.30.10">
    <property type="entry name" value="Glutaredoxin"/>
    <property type="match status" value="1"/>
</dbReference>
<dbReference type="Pfam" id="PF00085">
    <property type="entry name" value="Thioredoxin"/>
    <property type="match status" value="1"/>
</dbReference>
<dbReference type="RefSeq" id="WP_133416583.1">
    <property type="nucleotide sequence ID" value="NZ_SCWD01000001.1"/>
</dbReference>
<dbReference type="OrthoDB" id="5784238at2"/>
<dbReference type="InterPro" id="IPR013766">
    <property type="entry name" value="Thioredoxin_domain"/>
</dbReference>
<evidence type="ECO:0000313" key="2">
    <source>
        <dbReference type="EMBL" id="TDM03721.1"/>
    </source>
</evidence>
<dbReference type="CDD" id="cd02947">
    <property type="entry name" value="TRX_family"/>
    <property type="match status" value="1"/>
</dbReference>
<accession>A0A9Q8CLD8</accession>
<evidence type="ECO:0000313" key="3">
    <source>
        <dbReference type="Proteomes" id="UP000295280"/>
    </source>
</evidence>
<dbReference type="InterPro" id="IPR036249">
    <property type="entry name" value="Thioredoxin-like_sf"/>
</dbReference>
<reference evidence="2 3" key="1">
    <citation type="submission" date="2019-01" db="EMBL/GenBank/DDBJ databases">
        <title>Draft genome sequences of the type strains of six Macrococcus species.</title>
        <authorList>
            <person name="Mazhar S."/>
            <person name="Altermann E."/>
            <person name="Hill C."/>
            <person name="Mcauliffe O."/>
        </authorList>
    </citation>
    <scope>NUCLEOTIDE SEQUENCE [LARGE SCALE GENOMIC DNA]</scope>
    <source>
        <strain evidence="2 3">ATCC 51828</strain>
    </source>
</reference>
<name>A0A9Q8CLD8_9STAP</name>
<feature type="domain" description="Thioredoxin" evidence="1">
    <location>
        <begin position="14"/>
        <end position="91"/>
    </location>
</feature>
<dbReference type="AlphaFoldDB" id="A0A9Q8CLD8"/>
<dbReference type="Proteomes" id="UP000295280">
    <property type="component" value="Unassembled WGS sequence"/>
</dbReference>
<proteinExistence type="predicted"/>
<comment type="caution">
    <text evidence="2">The sequence shown here is derived from an EMBL/GenBank/DDBJ whole genome shotgun (WGS) entry which is preliminary data.</text>
</comment>
<dbReference type="SUPFAM" id="SSF52833">
    <property type="entry name" value="Thioredoxin-like"/>
    <property type="match status" value="1"/>
</dbReference>
<protein>
    <submittedName>
        <fullName evidence="2">Thioredoxin</fullName>
    </submittedName>
</protein>
<evidence type="ECO:0000259" key="1">
    <source>
        <dbReference type="Pfam" id="PF00085"/>
    </source>
</evidence>
<sequence>MKMNIRKYLPSAPSGDFIVFGYTPLCGTCKVAERMVDILPGLTGLEVMKINLNYEEALTQAYQLMSVPVLLIIREGQVVEIVYRFESVTNIYEIIRKVLTIQSM</sequence>